<organism evidence="2 3">
    <name type="scientific">Liparis tanakae</name>
    <name type="common">Tanaka's snailfish</name>
    <dbReference type="NCBI Taxonomy" id="230148"/>
    <lineage>
        <taxon>Eukaryota</taxon>
        <taxon>Metazoa</taxon>
        <taxon>Chordata</taxon>
        <taxon>Craniata</taxon>
        <taxon>Vertebrata</taxon>
        <taxon>Euteleostomi</taxon>
        <taxon>Actinopterygii</taxon>
        <taxon>Neopterygii</taxon>
        <taxon>Teleostei</taxon>
        <taxon>Neoteleostei</taxon>
        <taxon>Acanthomorphata</taxon>
        <taxon>Eupercaria</taxon>
        <taxon>Perciformes</taxon>
        <taxon>Cottioidei</taxon>
        <taxon>Cottales</taxon>
        <taxon>Liparidae</taxon>
        <taxon>Liparis</taxon>
    </lineage>
</organism>
<protein>
    <submittedName>
        <fullName evidence="2">Uncharacterized protein</fullName>
    </submittedName>
</protein>
<dbReference type="EMBL" id="SRLO01000235">
    <property type="protein sequence ID" value="TNN65416.1"/>
    <property type="molecule type" value="Genomic_DNA"/>
</dbReference>
<feature type="region of interest" description="Disordered" evidence="1">
    <location>
        <begin position="56"/>
        <end position="85"/>
    </location>
</feature>
<dbReference type="Proteomes" id="UP000314294">
    <property type="component" value="Unassembled WGS sequence"/>
</dbReference>
<feature type="compositionally biased region" description="Basic and acidic residues" evidence="1">
    <location>
        <begin position="64"/>
        <end position="80"/>
    </location>
</feature>
<reference evidence="2 3" key="1">
    <citation type="submission" date="2019-03" db="EMBL/GenBank/DDBJ databases">
        <title>First draft genome of Liparis tanakae, snailfish: a comprehensive survey of snailfish specific genes.</title>
        <authorList>
            <person name="Kim W."/>
            <person name="Song I."/>
            <person name="Jeong J.-H."/>
            <person name="Kim D."/>
            <person name="Kim S."/>
            <person name="Ryu S."/>
            <person name="Song J.Y."/>
            <person name="Lee S.K."/>
        </authorList>
    </citation>
    <scope>NUCLEOTIDE SEQUENCE [LARGE SCALE GENOMIC DNA]</scope>
    <source>
        <tissue evidence="2">Muscle</tissue>
    </source>
</reference>
<evidence type="ECO:0000256" key="1">
    <source>
        <dbReference type="SAM" id="MobiDB-lite"/>
    </source>
</evidence>
<sequence>MSQVRVQLVTFAEVSNDKSDVAGVLFSAPSPLQVKMNTKGIFQYNAWGGLDTGKTGKTLAGRQTIKDGRLDEDRQNKEGRSAAPLHRHTCRGATCRVTRHGNNSSHDTFTPAALLSERLMAFKRVRTDDHPHKPACQIQDRTLLEVSPI</sequence>
<dbReference type="AlphaFoldDB" id="A0A4Z2HI22"/>
<accession>A0A4Z2HI22</accession>
<comment type="caution">
    <text evidence="2">The sequence shown here is derived from an EMBL/GenBank/DDBJ whole genome shotgun (WGS) entry which is preliminary data.</text>
</comment>
<name>A0A4Z2HI22_9TELE</name>
<evidence type="ECO:0000313" key="3">
    <source>
        <dbReference type="Proteomes" id="UP000314294"/>
    </source>
</evidence>
<proteinExistence type="predicted"/>
<evidence type="ECO:0000313" key="2">
    <source>
        <dbReference type="EMBL" id="TNN65416.1"/>
    </source>
</evidence>
<gene>
    <name evidence="2" type="ORF">EYF80_024356</name>
</gene>
<keyword evidence="3" id="KW-1185">Reference proteome</keyword>